<organism evidence="2 3">
    <name type="scientific">Liparis tanakae</name>
    <name type="common">Tanaka's snailfish</name>
    <dbReference type="NCBI Taxonomy" id="230148"/>
    <lineage>
        <taxon>Eukaryota</taxon>
        <taxon>Metazoa</taxon>
        <taxon>Chordata</taxon>
        <taxon>Craniata</taxon>
        <taxon>Vertebrata</taxon>
        <taxon>Euteleostomi</taxon>
        <taxon>Actinopterygii</taxon>
        <taxon>Neopterygii</taxon>
        <taxon>Teleostei</taxon>
        <taxon>Neoteleostei</taxon>
        <taxon>Acanthomorphata</taxon>
        <taxon>Eupercaria</taxon>
        <taxon>Perciformes</taxon>
        <taxon>Cottioidei</taxon>
        <taxon>Cottales</taxon>
        <taxon>Liparidae</taxon>
        <taxon>Liparis</taxon>
    </lineage>
</organism>
<dbReference type="EMBL" id="SRLO01001128">
    <property type="protein sequence ID" value="TNN41186.1"/>
    <property type="molecule type" value="Genomic_DNA"/>
</dbReference>
<name>A0A4Z2FJ10_9TELE</name>
<dbReference type="AlphaFoldDB" id="A0A4Z2FJ10"/>
<protein>
    <submittedName>
        <fullName evidence="2">Uncharacterized protein</fullName>
    </submittedName>
</protein>
<evidence type="ECO:0000256" key="1">
    <source>
        <dbReference type="SAM" id="MobiDB-lite"/>
    </source>
</evidence>
<evidence type="ECO:0000313" key="3">
    <source>
        <dbReference type="Proteomes" id="UP000314294"/>
    </source>
</evidence>
<gene>
    <name evidence="2" type="ORF">EYF80_048646</name>
</gene>
<accession>A0A4Z2FJ10</accession>
<reference evidence="2 3" key="1">
    <citation type="submission" date="2019-03" db="EMBL/GenBank/DDBJ databases">
        <title>First draft genome of Liparis tanakae, snailfish: a comprehensive survey of snailfish specific genes.</title>
        <authorList>
            <person name="Kim W."/>
            <person name="Song I."/>
            <person name="Jeong J.-H."/>
            <person name="Kim D."/>
            <person name="Kim S."/>
            <person name="Ryu S."/>
            <person name="Song J.Y."/>
            <person name="Lee S.K."/>
        </authorList>
    </citation>
    <scope>NUCLEOTIDE SEQUENCE [LARGE SCALE GENOMIC DNA]</scope>
    <source>
        <tissue evidence="2">Muscle</tissue>
    </source>
</reference>
<proteinExistence type="predicted"/>
<sequence length="299" mass="32225">MVEVEVEVEDRHRSLLTVLLGPVVGGDLNLLPPKKPSSAAASGFSSSVSLSQRGGAVSTNPLWSDEHKYVLIAQRSPPAHRAAAAAAKAYVSIANDPLPQDSNWQPPSPEPSAWARRAQCRLPPAARRPPCDSRSPEEERSTRWSDGCRGCRGNELQLSVGGKTVRSACRGMCTARIPRRLQDSKETPNKQERASARLRPSACLFSPSAHTSDGPEEARCRSCQREGDPCQQRSNGRLFGGRSVAALAVDAAVVCCRCRVAAGQVKVGAFFELPWRRSRDSREAVSHEAASATGAKMHL</sequence>
<feature type="region of interest" description="Disordered" evidence="1">
    <location>
        <begin position="35"/>
        <end position="54"/>
    </location>
</feature>
<comment type="caution">
    <text evidence="2">The sequence shown here is derived from an EMBL/GenBank/DDBJ whole genome shotgun (WGS) entry which is preliminary data.</text>
</comment>
<dbReference type="Proteomes" id="UP000314294">
    <property type="component" value="Unassembled WGS sequence"/>
</dbReference>
<evidence type="ECO:0000313" key="2">
    <source>
        <dbReference type="EMBL" id="TNN41186.1"/>
    </source>
</evidence>
<keyword evidence="3" id="KW-1185">Reference proteome</keyword>
<feature type="compositionally biased region" description="Basic and acidic residues" evidence="1">
    <location>
        <begin position="129"/>
        <end position="143"/>
    </location>
</feature>
<feature type="region of interest" description="Disordered" evidence="1">
    <location>
        <begin position="124"/>
        <end position="146"/>
    </location>
</feature>